<dbReference type="InterPro" id="IPR032866">
    <property type="entry name" value="Prok_Ub"/>
</dbReference>
<dbReference type="InterPro" id="IPR022289">
    <property type="entry name" value="PRTRC_protein-C"/>
</dbReference>
<dbReference type="EMBL" id="FQWH01000006">
    <property type="protein sequence ID" value="SHH09853.1"/>
    <property type="molecule type" value="Genomic_DNA"/>
</dbReference>
<evidence type="ECO:0000313" key="1">
    <source>
        <dbReference type="EMBL" id="SHH09853.1"/>
    </source>
</evidence>
<dbReference type="Proteomes" id="UP000184112">
    <property type="component" value="Unassembled WGS sequence"/>
</dbReference>
<dbReference type="Pfam" id="PF14454">
    <property type="entry name" value="Prok_Ub"/>
    <property type="match status" value="1"/>
</dbReference>
<reference evidence="1 2" key="1">
    <citation type="submission" date="2016-11" db="EMBL/GenBank/DDBJ databases">
        <authorList>
            <person name="Jaros S."/>
            <person name="Januszkiewicz K."/>
            <person name="Wedrychowicz H."/>
        </authorList>
    </citation>
    <scope>NUCLEOTIDE SEQUENCE [LARGE SCALE GENOMIC DNA]</scope>
    <source>
        <strain evidence="1 2">DSM 6792</strain>
    </source>
</reference>
<evidence type="ECO:0000313" key="2">
    <source>
        <dbReference type="Proteomes" id="UP000184112"/>
    </source>
</evidence>
<gene>
    <name evidence="1" type="ORF">SAMN05444388_106214</name>
</gene>
<dbReference type="AlphaFoldDB" id="A0A1M5Q8Q4"/>
<dbReference type="RefSeq" id="WP_073409949.1">
    <property type="nucleotide sequence ID" value="NZ_FQWH01000006.1"/>
</dbReference>
<sequence length="72" mass="7984">MLTATTLERIFIFRDKEVDIKLADPSPSFSPEAVLNFYAQTYPILTTASIEGPVINDDAVQYKFVSQIGTKG</sequence>
<name>A0A1M5Q8Q4_FLAJO</name>
<organism evidence="1 2">
    <name type="scientific">Flavobacterium johnsoniae</name>
    <name type="common">Cytophaga johnsonae</name>
    <dbReference type="NCBI Taxonomy" id="986"/>
    <lineage>
        <taxon>Bacteria</taxon>
        <taxon>Pseudomonadati</taxon>
        <taxon>Bacteroidota</taxon>
        <taxon>Flavobacteriia</taxon>
        <taxon>Flavobacteriales</taxon>
        <taxon>Flavobacteriaceae</taxon>
        <taxon>Flavobacterium</taxon>
    </lineage>
</organism>
<dbReference type="NCBIfam" id="TIGR03738">
    <property type="entry name" value="PRTRC_C"/>
    <property type="match status" value="1"/>
</dbReference>
<protein>
    <submittedName>
        <fullName evidence="1">PRTRC system protein C</fullName>
    </submittedName>
</protein>
<proteinExistence type="predicted"/>
<accession>A0A1M5Q8Q4</accession>